<keyword evidence="4" id="KW-0472">Membrane</keyword>
<dbReference type="InterPro" id="IPR008972">
    <property type="entry name" value="Cupredoxin"/>
</dbReference>
<dbReference type="GO" id="GO:0009055">
    <property type="term" value="F:electron transfer activity"/>
    <property type="evidence" value="ECO:0007669"/>
    <property type="project" value="InterPro"/>
</dbReference>
<dbReference type="InterPro" id="IPR028871">
    <property type="entry name" value="BlueCu_1_BS"/>
</dbReference>
<evidence type="ECO:0000313" key="7">
    <source>
        <dbReference type="Proteomes" id="UP001141806"/>
    </source>
</evidence>
<evidence type="ECO:0000256" key="3">
    <source>
        <dbReference type="ARBA" id="ARBA00023180"/>
    </source>
</evidence>
<keyword evidence="4" id="KW-1133">Transmembrane helix</keyword>
<evidence type="ECO:0000256" key="2">
    <source>
        <dbReference type="ARBA" id="ARBA00023008"/>
    </source>
</evidence>
<dbReference type="PANTHER" id="PTHR33021">
    <property type="entry name" value="BLUE COPPER PROTEIN"/>
    <property type="match status" value="1"/>
</dbReference>
<dbReference type="OrthoDB" id="2331100at2759"/>
<keyword evidence="7" id="KW-1185">Reference proteome</keyword>
<dbReference type="Pfam" id="PF02298">
    <property type="entry name" value="Cu_bind_like"/>
    <property type="match status" value="1"/>
</dbReference>
<accession>A0A9Q0KN89</accession>
<dbReference type="Proteomes" id="UP001141806">
    <property type="component" value="Unassembled WGS sequence"/>
</dbReference>
<feature type="domain" description="Phytocyanin" evidence="5">
    <location>
        <begin position="29"/>
        <end position="129"/>
    </location>
</feature>
<organism evidence="6 7">
    <name type="scientific">Protea cynaroides</name>
    <dbReference type="NCBI Taxonomy" id="273540"/>
    <lineage>
        <taxon>Eukaryota</taxon>
        <taxon>Viridiplantae</taxon>
        <taxon>Streptophyta</taxon>
        <taxon>Embryophyta</taxon>
        <taxon>Tracheophyta</taxon>
        <taxon>Spermatophyta</taxon>
        <taxon>Magnoliopsida</taxon>
        <taxon>Proteales</taxon>
        <taxon>Proteaceae</taxon>
        <taxon>Protea</taxon>
    </lineage>
</organism>
<evidence type="ECO:0000256" key="1">
    <source>
        <dbReference type="ARBA" id="ARBA00022723"/>
    </source>
</evidence>
<dbReference type="GO" id="GO:0046872">
    <property type="term" value="F:metal ion binding"/>
    <property type="evidence" value="ECO:0007669"/>
    <property type="project" value="UniProtKB-KW"/>
</dbReference>
<gene>
    <name evidence="6" type="ORF">NE237_006962</name>
</gene>
<dbReference type="PROSITE" id="PS51485">
    <property type="entry name" value="PHYTOCYANIN"/>
    <property type="match status" value="1"/>
</dbReference>
<protein>
    <recommendedName>
        <fullName evidence="5">Phytocyanin domain-containing protein</fullName>
    </recommendedName>
</protein>
<keyword evidence="2" id="KW-0186">Copper</keyword>
<comment type="caution">
    <text evidence="6">The sequence shown here is derived from an EMBL/GenBank/DDBJ whole genome shotgun (WGS) entry which is preliminary data.</text>
</comment>
<dbReference type="InterPro" id="IPR039391">
    <property type="entry name" value="Phytocyanin-like"/>
</dbReference>
<name>A0A9Q0KN89_9MAGN</name>
<dbReference type="GO" id="GO:0005886">
    <property type="term" value="C:plasma membrane"/>
    <property type="evidence" value="ECO:0007669"/>
    <property type="project" value="TreeGrafter"/>
</dbReference>
<dbReference type="Gene3D" id="2.60.40.420">
    <property type="entry name" value="Cupredoxins - blue copper proteins"/>
    <property type="match status" value="1"/>
</dbReference>
<dbReference type="EMBL" id="JAMYWD010000004">
    <property type="protein sequence ID" value="KAJ4973788.1"/>
    <property type="molecule type" value="Genomic_DNA"/>
</dbReference>
<feature type="transmembrane region" description="Helical" evidence="4">
    <location>
        <begin position="154"/>
        <end position="177"/>
    </location>
</feature>
<dbReference type="SUPFAM" id="SSF49503">
    <property type="entry name" value="Cupredoxins"/>
    <property type="match status" value="1"/>
</dbReference>
<sequence length="178" mass="18170">MGGGGAAAVVVMMVVVILLSEGTRGGNATQHVVGGSQGWDVSADLSSWASGNTFKVGDQLVFKYTTGLHSVVELGSESAYKNCAIGSGVNTMNGGKDVVKLTKPGTRYFICGTPGHCSQGMKLKINTVTAAAATTPNSTDSSSSVSSASALQSYVYLAPTMFWVFITMALLAVTASVS</sequence>
<dbReference type="PROSITE" id="PS00196">
    <property type="entry name" value="COPPER_BLUE"/>
    <property type="match status" value="1"/>
</dbReference>
<keyword evidence="1" id="KW-0479">Metal-binding</keyword>
<evidence type="ECO:0000313" key="6">
    <source>
        <dbReference type="EMBL" id="KAJ4973788.1"/>
    </source>
</evidence>
<evidence type="ECO:0000256" key="4">
    <source>
        <dbReference type="SAM" id="Phobius"/>
    </source>
</evidence>
<dbReference type="CDD" id="cd04216">
    <property type="entry name" value="Phytocyanin"/>
    <property type="match status" value="1"/>
</dbReference>
<keyword evidence="4" id="KW-0812">Transmembrane</keyword>
<reference evidence="6" key="1">
    <citation type="journal article" date="2023" name="Plant J.">
        <title>The genome of the king protea, Protea cynaroides.</title>
        <authorList>
            <person name="Chang J."/>
            <person name="Duong T.A."/>
            <person name="Schoeman C."/>
            <person name="Ma X."/>
            <person name="Roodt D."/>
            <person name="Barker N."/>
            <person name="Li Z."/>
            <person name="Van de Peer Y."/>
            <person name="Mizrachi E."/>
        </authorList>
    </citation>
    <scope>NUCLEOTIDE SEQUENCE</scope>
    <source>
        <tissue evidence="6">Young leaves</tissue>
    </source>
</reference>
<evidence type="ECO:0000259" key="5">
    <source>
        <dbReference type="PROSITE" id="PS51485"/>
    </source>
</evidence>
<proteinExistence type="predicted"/>
<dbReference type="FunFam" id="2.60.40.420:FF:000003">
    <property type="entry name" value="Blue copper"/>
    <property type="match status" value="1"/>
</dbReference>
<feature type="transmembrane region" description="Helical" evidence="4">
    <location>
        <begin position="6"/>
        <end position="23"/>
    </location>
</feature>
<dbReference type="PANTHER" id="PTHR33021:SF489">
    <property type="entry name" value="BASIC BLUE PROTEIN-LIKE"/>
    <property type="match status" value="1"/>
</dbReference>
<dbReference type="AlphaFoldDB" id="A0A9Q0KN89"/>
<dbReference type="InterPro" id="IPR003245">
    <property type="entry name" value="Phytocyanin_dom"/>
</dbReference>
<keyword evidence="3" id="KW-0325">Glycoprotein</keyword>